<keyword evidence="1 3" id="KW-0175">Coiled coil</keyword>
<dbReference type="OrthoDB" id="1898513at2759"/>
<accession>W9RR86</accession>
<dbReference type="InterPro" id="IPR011684">
    <property type="entry name" value="NAB"/>
</dbReference>
<feature type="coiled-coil region" evidence="3">
    <location>
        <begin position="432"/>
        <end position="466"/>
    </location>
</feature>
<dbReference type="PROSITE" id="PS51774">
    <property type="entry name" value="NAB"/>
    <property type="match status" value="1"/>
</dbReference>
<keyword evidence="7" id="KW-1185">Reference proteome</keyword>
<dbReference type="STRING" id="981085.W9RR86"/>
<dbReference type="EMBL" id="KE345068">
    <property type="protein sequence ID" value="EXB93424.1"/>
    <property type="molecule type" value="Genomic_DNA"/>
</dbReference>
<dbReference type="GO" id="GO:0003779">
    <property type="term" value="F:actin binding"/>
    <property type="evidence" value="ECO:0007669"/>
    <property type="project" value="InterPro"/>
</dbReference>
<evidence type="ECO:0000313" key="6">
    <source>
        <dbReference type="EMBL" id="EXB93424.1"/>
    </source>
</evidence>
<feature type="region of interest" description="Disordered" evidence="4">
    <location>
        <begin position="89"/>
        <end position="139"/>
    </location>
</feature>
<dbReference type="PANTHER" id="PTHR32258">
    <property type="entry name" value="PROTEIN NETWORKED 4A"/>
    <property type="match status" value="1"/>
</dbReference>
<feature type="compositionally biased region" description="Low complexity" evidence="4">
    <location>
        <begin position="95"/>
        <end position="125"/>
    </location>
</feature>
<dbReference type="KEGG" id="mnt:21385635"/>
<dbReference type="Pfam" id="PF07765">
    <property type="entry name" value="KIP1"/>
    <property type="match status" value="1"/>
</dbReference>
<evidence type="ECO:0000256" key="2">
    <source>
        <dbReference type="ARBA" id="ARBA00038006"/>
    </source>
</evidence>
<feature type="coiled-coil region" evidence="3">
    <location>
        <begin position="144"/>
        <end position="382"/>
    </location>
</feature>
<protein>
    <recommendedName>
        <fullName evidence="5">NAB domain-containing protein</fullName>
    </recommendedName>
</protein>
<dbReference type="GO" id="GO:0005774">
    <property type="term" value="C:vacuolar membrane"/>
    <property type="evidence" value="ECO:0007669"/>
    <property type="project" value="TreeGrafter"/>
</dbReference>
<dbReference type="SUPFAM" id="SSF57997">
    <property type="entry name" value="Tropomyosin"/>
    <property type="match status" value="1"/>
</dbReference>
<evidence type="ECO:0000256" key="1">
    <source>
        <dbReference type="ARBA" id="ARBA00023054"/>
    </source>
</evidence>
<dbReference type="Gene3D" id="1.10.287.1490">
    <property type="match status" value="1"/>
</dbReference>
<dbReference type="AlphaFoldDB" id="W9RR86"/>
<name>W9RR86_9ROSA</name>
<comment type="similarity">
    <text evidence="2">Belongs to the NET family.</text>
</comment>
<organism evidence="6 7">
    <name type="scientific">Morus notabilis</name>
    <dbReference type="NCBI Taxonomy" id="981085"/>
    <lineage>
        <taxon>Eukaryota</taxon>
        <taxon>Viridiplantae</taxon>
        <taxon>Streptophyta</taxon>
        <taxon>Embryophyta</taxon>
        <taxon>Tracheophyta</taxon>
        <taxon>Spermatophyta</taxon>
        <taxon>Magnoliopsida</taxon>
        <taxon>eudicotyledons</taxon>
        <taxon>Gunneridae</taxon>
        <taxon>Pentapetalae</taxon>
        <taxon>rosids</taxon>
        <taxon>fabids</taxon>
        <taxon>Rosales</taxon>
        <taxon>Moraceae</taxon>
        <taxon>Moreae</taxon>
        <taxon>Morus</taxon>
    </lineage>
</organism>
<evidence type="ECO:0000256" key="4">
    <source>
        <dbReference type="SAM" id="MobiDB-lite"/>
    </source>
</evidence>
<evidence type="ECO:0000313" key="7">
    <source>
        <dbReference type="Proteomes" id="UP000030645"/>
    </source>
</evidence>
<gene>
    <name evidence="6" type="ORF">L484_002054</name>
</gene>
<reference evidence="7" key="1">
    <citation type="submission" date="2013-01" db="EMBL/GenBank/DDBJ databases">
        <title>Draft Genome Sequence of a Mulberry Tree, Morus notabilis C.K. Schneid.</title>
        <authorList>
            <person name="He N."/>
            <person name="Zhao S."/>
        </authorList>
    </citation>
    <scope>NUCLEOTIDE SEQUENCE</scope>
</reference>
<evidence type="ECO:0000256" key="3">
    <source>
        <dbReference type="SAM" id="Coils"/>
    </source>
</evidence>
<dbReference type="InterPro" id="IPR051861">
    <property type="entry name" value="NET_actin-binding_domain"/>
</dbReference>
<feature type="domain" description="NAB" evidence="5">
    <location>
        <begin position="1"/>
        <end position="57"/>
    </location>
</feature>
<dbReference type="eggNOG" id="ENOG502QV7J">
    <property type="taxonomic scope" value="Eukaryota"/>
</dbReference>
<evidence type="ECO:0000259" key="5">
    <source>
        <dbReference type="PROSITE" id="PS51774"/>
    </source>
</evidence>
<dbReference type="Proteomes" id="UP000030645">
    <property type="component" value="Unassembled WGS sequence"/>
</dbReference>
<sequence>MDHSVKRMLKLIEEDDSLSMSGEITSQRKSELVANVEEFNQLYRSLAERYDHVTKELCKSVSQGSGNTESGYDQDAALLTPDVKVGLHKSGHQAASLDTSPSSPSADSVFSLKDGSESSSSSTSDSESESFVNNYLRSPPNINSQSLQKKITEMETELSTVKDKLQTREADLELEKERALELENQIVELETRVSDSDLKSRMLVEKLEAADKEIEKLKSELIDRTSEGNELQIRLELAREDIANIEDQLDSERRHVSELDERIAGYIADVSDRDLKIGKLKATLLDAEEQFSQEKAQLQSDVLSLSEKQGLLDVKLKEWELKTKKLKDKLLLSEAERMEMQRLHLAQVMALQDENNQLKVELNQQRERVEVLNKDFDRCKLKYDMLMAEKDGVSARVDTLMANLSDRDNQIREMERHLCQLREKHEELIHGSQSAQKLVDELKLRAEELQKEVDRQRVEISDGAEEKREAIRQLCFSLEHYRSGYQELRQACQAFIGHKRNVVMAA</sequence>
<dbReference type="PANTHER" id="PTHR32258:SF3">
    <property type="entry name" value="PROTEIN NETWORKED 4A"/>
    <property type="match status" value="1"/>
</dbReference>
<proteinExistence type="inferred from homology"/>